<protein>
    <submittedName>
        <fullName evidence="1">Uncharacterized protein</fullName>
    </submittedName>
</protein>
<dbReference type="EMBL" id="AMXN01000005">
    <property type="protein sequence ID" value="ELS60466.1"/>
    <property type="molecule type" value="Genomic_DNA"/>
</dbReference>
<proteinExistence type="predicted"/>
<dbReference type="Proteomes" id="UP000011182">
    <property type="component" value="Unassembled WGS sequence"/>
</dbReference>
<evidence type="ECO:0000313" key="2">
    <source>
        <dbReference type="Proteomes" id="UP000011182"/>
    </source>
</evidence>
<gene>
    <name evidence="1" type="ORF">BSI_28660</name>
</gene>
<organism evidence="1 2">
    <name type="scientific">Bacillus inaquosorum KCTC 13429</name>
    <dbReference type="NCBI Taxonomy" id="1236548"/>
    <lineage>
        <taxon>Bacteria</taxon>
        <taxon>Bacillati</taxon>
        <taxon>Bacillota</taxon>
        <taxon>Bacilli</taxon>
        <taxon>Bacillales</taxon>
        <taxon>Bacillaceae</taxon>
        <taxon>Bacillus</taxon>
    </lineage>
</organism>
<sequence length="39" mass="4402">MASAPSAFFLILQKGALFYTDALCQYKNRGMRGFIPNLF</sequence>
<comment type="caution">
    <text evidence="1">The sequence shown here is derived from an EMBL/GenBank/DDBJ whole genome shotgun (WGS) entry which is preliminary data.</text>
</comment>
<keyword evidence="2" id="KW-1185">Reference proteome</keyword>
<name>A0A9W5PCD7_9BACI</name>
<accession>A0A9W5PCD7</accession>
<dbReference type="AlphaFoldDB" id="A0A9W5PCD7"/>
<reference evidence="1 2" key="1">
    <citation type="journal article" date="2014" name="Syst. Appl. Microbiol.">
        <title>Genomic insights into the taxonomic status of the three subspecies of Bacillus subtilis.</title>
        <authorList>
            <person name="Yi H."/>
            <person name="Chun J."/>
            <person name="Cha C.J."/>
        </authorList>
    </citation>
    <scope>NUCLEOTIDE SEQUENCE [LARGE SCALE GENOMIC DNA]</scope>
    <source>
        <strain evidence="1 2">KCTC 13429</strain>
    </source>
</reference>
<evidence type="ECO:0000313" key="1">
    <source>
        <dbReference type="EMBL" id="ELS60466.1"/>
    </source>
</evidence>